<dbReference type="AlphaFoldDB" id="D1C454"/>
<name>D1C454_SPHTD</name>
<dbReference type="RefSeq" id="WP_012872068.1">
    <property type="nucleotide sequence ID" value="NC_013523.1"/>
</dbReference>
<dbReference type="eggNOG" id="ENOG5032BK3">
    <property type="taxonomic scope" value="Bacteria"/>
</dbReference>
<sequence>MGTTGLIVVAVAYVCGIAVLAAIFRFVVAADFAASPITLAAAGLIAALLAVLALRWRWSEIDLARPRSALDAPAPLRVGLLAFVAAAAWFLPLVDLPEWLRVGAWVWVPMMVALSVDAIAARLIAHWAATRRNWSDVHRLALAVGALLVSMLYGFFYVTSGNAVDQAGQAIASIVALTLLARFARTLSRRGASGSESIPGT</sequence>
<dbReference type="HOGENOM" id="CLU_1359679_0_0_0"/>
<keyword evidence="1" id="KW-0472">Membrane</keyword>
<feature type="transmembrane region" description="Helical" evidence="1">
    <location>
        <begin position="104"/>
        <end position="128"/>
    </location>
</feature>
<organism evidence="2 3">
    <name type="scientific">Sphaerobacter thermophilus (strain ATCC 49802 / DSM 20745 / KCCM 41009 / NCIMB 13125 / S 6022)</name>
    <dbReference type="NCBI Taxonomy" id="479434"/>
    <lineage>
        <taxon>Bacteria</taxon>
        <taxon>Pseudomonadati</taxon>
        <taxon>Thermomicrobiota</taxon>
        <taxon>Thermomicrobia</taxon>
        <taxon>Sphaerobacterales</taxon>
        <taxon>Sphaerobacterineae</taxon>
        <taxon>Sphaerobacteraceae</taxon>
        <taxon>Sphaerobacter</taxon>
    </lineage>
</organism>
<accession>D1C454</accession>
<feature type="transmembrane region" description="Helical" evidence="1">
    <location>
        <begin position="74"/>
        <end position="92"/>
    </location>
</feature>
<keyword evidence="3" id="KW-1185">Reference proteome</keyword>
<dbReference type="InParanoid" id="D1C454"/>
<keyword evidence="1" id="KW-1133">Transmembrane helix</keyword>
<feature type="transmembrane region" description="Helical" evidence="1">
    <location>
        <begin position="166"/>
        <end position="184"/>
    </location>
</feature>
<keyword evidence="1" id="KW-0812">Transmembrane</keyword>
<dbReference type="EMBL" id="CP001823">
    <property type="protein sequence ID" value="ACZ39021.1"/>
    <property type="molecule type" value="Genomic_DNA"/>
</dbReference>
<feature type="transmembrane region" description="Helical" evidence="1">
    <location>
        <begin position="33"/>
        <end position="54"/>
    </location>
</feature>
<evidence type="ECO:0000313" key="3">
    <source>
        <dbReference type="Proteomes" id="UP000002027"/>
    </source>
</evidence>
<evidence type="ECO:0000256" key="1">
    <source>
        <dbReference type="SAM" id="Phobius"/>
    </source>
</evidence>
<feature type="transmembrane region" description="Helical" evidence="1">
    <location>
        <begin position="7"/>
        <end position="27"/>
    </location>
</feature>
<dbReference type="KEGG" id="sti:Sthe_1587"/>
<protein>
    <submittedName>
        <fullName evidence="2">Uncharacterized protein</fullName>
    </submittedName>
</protein>
<feature type="transmembrane region" description="Helical" evidence="1">
    <location>
        <begin position="140"/>
        <end position="160"/>
    </location>
</feature>
<proteinExistence type="predicted"/>
<gene>
    <name evidence="2" type="ordered locus">Sthe_1587</name>
</gene>
<dbReference type="Proteomes" id="UP000002027">
    <property type="component" value="Chromosome 1"/>
</dbReference>
<reference evidence="2 3" key="2">
    <citation type="journal article" date="2010" name="Stand. Genomic Sci.">
        <title>Complete genome sequence of Desulfohalobium retbaense type strain (HR(100)).</title>
        <authorList>
            <person name="Spring S."/>
            <person name="Nolan M."/>
            <person name="Lapidus A."/>
            <person name="Glavina Del Rio T."/>
            <person name="Copeland A."/>
            <person name="Tice H."/>
            <person name="Cheng J.F."/>
            <person name="Lucas S."/>
            <person name="Land M."/>
            <person name="Chen F."/>
            <person name="Bruce D."/>
            <person name="Goodwin L."/>
            <person name="Pitluck S."/>
            <person name="Ivanova N."/>
            <person name="Mavromatis K."/>
            <person name="Mikhailova N."/>
            <person name="Pati A."/>
            <person name="Chen A."/>
            <person name="Palaniappan K."/>
            <person name="Hauser L."/>
            <person name="Chang Y.J."/>
            <person name="Jeffries C.D."/>
            <person name="Munk C."/>
            <person name="Kiss H."/>
            <person name="Chain P."/>
            <person name="Han C."/>
            <person name="Brettin T."/>
            <person name="Detter J.C."/>
            <person name="Schuler E."/>
            <person name="Goker M."/>
            <person name="Rohde M."/>
            <person name="Bristow J."/>
            <person name="Eisen J.A."/>
            <person name="Markowitz V."/>
            <person name="Hugenholtz P."/>
            <person name="Kyrpides N.C."/>
            <person name="Klenk H.P."/>
        </authorList>
    </citation>
    <scope>NUCLEOTIDE SEQUENCE [LARGE SCALE GENOMIC DNA]</scope>
    <source>
        <strain evidence="3">ATCC 49802 / DSM 20745 / S 6022</strain>
    </source>
</reference>
<reference evidence="3" key="1">
    <citation type="submission" date="2009-11" db="EMBL/GenBank/DDBJ databases">
        <title>The complete chromosome 1 of Sphaerobacter thermophilus DSM 20745.</title>
        <authorList>
            <person name="Lucas S."/>
            <person name="Copeland A."/>
            <person name="Lapidus A."/>
            <person name="Glavina del Rio T."/>
            <person name="Dalin E."/>
            <person name="Tice H."/>
            <person name="Bruce D."/>
            <person name="Goodwin L."/>
            <person name="Pitluck S."/>
            <person name="Kyrpides N."/>
            <person name="Mavromatis K."/>
            <person name="Ivanova N."/>
            <person name="Mikhailova N."/>
            <person name="LaButti K.M."/>
            <person name="Clum A."/>
            <person name="Sun H.I."/>
            <person name="Brettin T."/>
            <person name="Detter J.C."/>
            <person name="Han C."/>
            <person name="Larimer F."/>
            <person name="Land M."/>
            <person name="Hauser L."/>
            <person name="Markowitz V."/>
            <person name="Cheng J.F."/>
            <person name="Hugenholtz P."/>
            <person name="Woyke T."/>
            <person name="Wu D."/>
            <person name="Steenblock K."/>
            <person name="Schneider S."/>
            <person name="Pukall R."/>
            <person name="Goeker M."/>
            <person name="Klenk H.P."/>
            <person name="Eisen J.A."/>
        </authorList>
    </citation>
    <scope>NUCLEOTIDE SEQUENCE [LARGE SCALE GENOMIC DNA]</scope>
    <source>
        <strain evidence="3">ATCC 49802 / DSM 20745 / S 6022</strain>
    </source>
</reference>
<evidence type="ECO:0000313" key="2">
    <source>
        <dbReference type="EMBL" id="ACZ39021.1"/>
    </source>
</evidence>